<dbReference type="Pfam" id="PF08450">
    <property type="entry name" value="SGL"/>
    <property type="match status" value="1"/>
</dbReference>
<dbReference type="PANTHER" id="PTHR47572">
    <property type="entry name" value="LIPOPROTEIN-RELATED"/>
    <property type="match status" value="1"/>
</dbReference>
<feature type="domain" description="SMP-30/Gluconolactonase/LRE-like region" evidence="2">
    <location>
        <begin position="74"/>
        <end position="320"/>
    </location>
</feature>
<evidence type="ECO:0000313" key="3">
    <source>
        <dbReference type="EMBL" id="AMG34793.2"/>
    </source>
</evidence>
<name>A0A109XV08_ALCXX</name>
<organism evidence="3 4">
    <name type="scientific">Alcaligenes xylosoxydans xylosoxydans</name>
    <name type="common">Achromobacter xylosoxidans</name>
    <dbReference type="NCBI Taxonomy" id="85698"/>
    <lineage>
        <taxon>Bacteria</taxon>
        <taxon>Pseudomonadati</taxon>
        <taxon>Pseudomonadota</taxon>
        <taxon>Betaproteobacteria</taxon>
        <taxon>Burkholderiales</taxon>
        <taxon>Alcaligenaceae</taxon>
        <taxon>Achromobacter</taxon>
    </lineage>
</organism>
<dbReference type="Gene3D" id="2.120.10.30">
    <property type="entry name" value="TolB, C-terminal domain"/>
    <property type="match status" value="1"/>
</dbReference>
<dbReference type="EMBL" id="CP014060">
    <property type="protein sequence ID" value="AMG34793.2"/>
    <property type="molecule type" value="Genomic_DNA"/>
</dbReference>
<protein>
    <recommendedName>
        <fullName evidence="2">SMP-30/Gluconolactonase/LRE-like region domain-containing protein</fullName>
    </recommendedName>
</protein>
<dbReference type="InterPro" id="IPR011042">
    <property type="entry name" value="6-blade_b-propeller_TolB-like"/>
</dbReference>
<dbReference type="InterPro" id="IPR051262">
    <property type="entry name" value="SMP-30/CGR1_Lactonase"/>
</dbReference>
<dbReference type="SUPFAM" id="SSF63829">
    <property type="entry name" value="Calcium-dependent phosphotriesterase"/>
    <property type="match status" value="1"/>
</dbReference>
<evidence type="ECO:0000259" key="2">
    <source>
        <dbReference type="Pfam" id="PF08450"/>
    </source>
</evidence>
<accession>A0A109XV08</accession>
<dbReference type="InterPro" id="IPR013658">
    <property type="entry name" value="SGL"/>
</dbReference>
<evidence type="ECO:0000256" key="1">
    <source>
        <dbReference type="SAM" id="MobiDB-lite"/>
    </source>
</evidence>
<reference evidence="4" key="1">
    <citation type="submission" date="2015-12" db="EMBL/GenBank/DDBJ databases">
        <title>FDA dAtabase for Regulatory Grade micrObial Sequences (FDA-ARGOS): Supporting development and validation of Infectious Disease Dx tests.</title>
        <authorList>
            <person name="Case J."/>
            <person name="Tallon L."/>
            <person name="Sadzewicz L."/>
            <person name="Sengamalay N."/>
            <person name="Ott S."/>
            <person name="Godinez A."/>
            <person name="Nagaraj S."/>
            <person name="Nadendla S."/>
            <person name="Sichtig H."/>
        </authorList>
    </citation>
    <scope>NUCLEOTIDE SEQUENCE [LARGE SCALE GENOMIC DNA]</scope>
    <source>
        <strain evidence="4">FDAARGOS_147</strain>
    </source>
</reference>
<evidence type="ECO:0000313" key="4">
    <source>
        <dbReference type="Proteomes" id="UP000060602"/>
    </source>
</evidence>
<dbReference type="Proteomes" id="UP000060602">
    <property type="component" value="Chromosome"/>
</dbReference>
<dbReference type="PANTHER" id="PTHR47572:SF5">
    <property type="entry name" value="BLR2277 PROTEIN"/>
    <property type="match status" value="1"/>
</dbReference>
<gene>
    <name evidence="3" type="ORF">AL504_01185</name>
</gene>
<proteinExistence type="predicted"/>
<sequence length="332" mass="34616">MRRPRTPTSCRDRPSVASSCGHEPPGRRPVLLHPTLRNSPMSRLLSSLLLAATLTASACAQSTAPNVVADGLGFPEGTILVDQTLYFVDYQASTVNKLAAGGYAVVARLPGCGANGLAAANGTLWVACYDGGVVEKLALDGARLGTIRHAGGEGFSRPNDLVANRRGDLYFTASGDRPGQGKVFLARAGGDVAEEVASGLDNANGIALSPDEQLLYVGESDTDSILRYRIAASGSLNPPEVFARLDALAPATSRGRHTPDGVRIGADGSMYIALFNGGGYWVLDARGTLLKSVDVPGDHHSNLAVSVSVTGKPEIYVTSVSGSSGRIYRLPR</sequence>
<feature type="region of interest" description="Disordered" evidence="1">
    <location>
        <begin position="1"/>
        <end position="29"/>
    </location>
</feature>
<dbReference type="AlphaFoldDB" id="A0A109XV08"/>